<reference evidence="4" key="1">
    <citation type="journal article" date="2019" name="Sci. Rep.">
        <title>Draft genome of Tanacetum cinerariifolium, the natural source of mosquito coil.</title>
        <authorList>
            <person name="Yamashiro T."/>
            <person name="Shiraishi A."/>
            <person name="Satake H."/>
            <person name="Nakayama K."/>
        </authorList>
    </citation>
    <scope>NUCLEOTIDE SEQUENCE</scope>
</reference>
<evidence type="ECO:0000313" key="4">
    <source>
        <dbReference type="EMBL" id="GFA03943.1"/>
    </source>
</evidence>
<name>A0A699J1F3_TANCI</name>
<dbReference type="PROSITE" id="PS51138">
    <property type="entry name" value="ENT"/>
    <property type="match status" value="1"/>
</dbReference>
<dbReference type="Gene3D" id="1.10.1240.40">
    <property type="entry name" value="ENT domain"/>
    <property type="match status" value="1"/>
</dbReference>
<dbReference type="GO" id="GO:0050832">
    <property type="term" value="P:defense response to fungus"/>
    <property type="evidence" value="ECO:0007669"/>
    <property type="project" value="InterPro"/>
</dbReference>
<protein>
    <recommendedName>
        <fullName evidence="3">ENT domain-containing protein</fullName>
    </recommendedName>
</protein>
<dbReference type="InterPro" id="IPR033485">
    <property type="entry name" value="EMSY-LIKE_plant"/>
</dbReference>
<dbReference type="GO" id="GO:0005634">
    <property type="term" value="C:nucleus"/>
    <property type="evidence" value="ECO:0007669"/>
    <property type="project" value="UniProtKB-SubCell"/>
</dbReference>
<dbReference type="EMBL" id="BKCJ010359650">
    <property type="protein sequence ID" value="GFA03943.1"/>
    <property type="molecule type" value="Genomic_DNA"/>
</dbReference>
<keyword evidence="2" id="KW-0539">Nucleus</keyword>
<gene>
    <name evidence="4" type="ORF">Tci_575915</name>
</gene>
<dbReference type="Pfam" id="PF03735">
    <property type="entry name" value="ENT"/>
    <property type="match status" value="1"/>
</dbReference>
<organism evidence="4">
    <name type="scientific">Tanacetum cinerariifolium</name>
    <name type="common">Dalmatian daisy</name>
    <name type="synonym">Chrysanthemum cinerariifolium</name>
    <dbReference type="NCBI Taxonomy" id="118510"/>
    <lineage>
        <taxon>Eukaryota</taxon>
        <taxon>Viridiplantae</taxon>
        <taxon>Streptophyta</taxon>
        <taxon>Embryophyta</taxon>
        <taxon>Tracheophyta</taxon>
        <taxon>Spermatophyta</taxon>
        <taxon>Magnoliopsida</taxon>
        <taxon>eudicotyledons</taxon>
        <taxon>Gunneridae</taxon>
        <taxon>Pentapetalae</taxon>
        <taxon>asterids</taxon>
        <taxon>campanulids</taxon>
        <taxon>Asterales</taxon>
        <taxon>Asteraceae</taxon>
        <taxon>Asteroideae</taxon>
        <taxon>Anthemideae</taxon>
        <taxon>Anthemidinae</taxon>
        <taxon>Tanacetum</taxon>
    </lineage>
</organism>
<dbReference type="SUPFAM" id="SSF158639">
    <property type="entry name" value="ENT-like"/>
    <property type="match status" value="1"/>
</dbReference>
<comment type="subcellular location">
    <subcellularLocation>
        <location evidence="1">Nucleus</location>
    </subcellularLocation>
</comment>
<evidence type="ECO:0000259" key="3">
    <source>
        <dbReference type="PROSITE" id="PS51138"/>
    </source>
</evidence>
<dbReference type="SMART" id="SM01191">
    <property type="entry name" value="ENT"/>
    <property type="match status" value="1"/>
</dbReference>
<accession>A0A699J1F3</accession>
<dbReference type="PANTHER" id="PTHR33432:SF33">
    <property type="entry name" value="OS03G0796400 PROTEIN"/>
    <property type="match status" value="1"/>
</dbReference>
<feature type="domain" description="ENT" evidence="3">
    <location>
        <begin position="102"/>
        <end position="166"/>
    </location>
</feature>
<dbReference type="PANTHER" id="PTHR33432">
    <property type="entry name" value="PROTEIN EMSY-LIKE 4"/>
    <property type="match status" value="1"/>
</dbReference>
<dbReference type="AlphaFoldDB" id="A0A699J1F3"/>
<sequence length="166" mass="18502">MDFYLKDICFDAQNNHNLKESVQSVRKRGKASDSAGISTEKVDDVNINRDMKENINGTNGSETDSVVGSSGSCSTNGYVEFYHGGAEIYHGDTDQSDTDKAWADEIHRQELNAYRSTLDAFYASGPLTWEKETMVTNLRLSLHISNDEHLVMQKNLISASSSCHDR</sequence>
<evidence type="ECO:0000256" key="2">
    <source>
        <dbReference type="ARBA" id="ARBA00023242"/>
    </source>
</evidence>
<dbReference type="InterPro" id="IPR005491">
    <property type="entry name" value="ENT_dom"/>
</dbReference>
<dbReference type="InterPro" id="IPR036142">
    <property type="entry name" value="ENT_dom-like_sf"/>
</dbReference>
<comment type="caution">
    <text evidence="4">The sequence shown here is derived from an EMBL/GenBank/DDBJ whole genome shotgun (WGS) entry which is preliminary data.</text>
</comment>
<evidence type="ECO:0000256" key="1">
    <source>
        <dbReference type="ARBA" id="ARBA00004123"/>
    </source>
</evidence>
<proteinExistence type="predicted"/>